<dbReference type="PANTHER" id="PTHR12606">
    <property type="entry name" value="SENTRIN/SUMO-SPECIFIC PROTEASE"/>
    <property type="match status" value="1"/>
</dbReference>
<feature type="domain" description="Ubiquitin-like protease family profile" evidence="5">
    <location>
        <begin position="1"/>
        <end position="184"/>
    </location>
</feature>
<comment type="similarity">
    <text evidence="1">Belongs to the peptidase C48 family.</text>
</comment>
<dbReference type="PROSITE" id="PS50600">
    <property type="entry name" value="ULP_PROTEASE"/>
    <property type="match status" value="1"/>
</dbReference>
<evidence type="ECO:0000256" key="2">
    <source>
        <dbReference type="ARBA" id="ARBA00022670"/>
    </source>
</evidence>
<dbReference type="PANTHER" id="PTHR12606:SF136">
    <property type="entry name" value="ULP1 PROTEASE FAMILY PROTEIN"/>
    <property type="match status" value="1"/>
</dbReference>
<evidence type="ECO:0000259" key="5">
    <source>
        <dbReference type="PROSITE" id="PS50600"/>
    </source>
</evidence>
<name>A0ABM0V3E8_CAMSA</name>
<gene>
    <name evidence="7" type="primary">LOC104732346</name>
</gene>
<evidence type="ECO:0000256" key="1">
    <source>
        <dbReference type="ARBA" id="ARBA00005234"/>
    </source>
</evidence>
<reference evidence="7" key="2">
    <citation type="submission" date="2025-08" db="UniProtKB">
        <authorList>
            <consortium name="RefSeq"/>
        </authorList>
    </citation>
    <scope>IDENTIFICATION</scope>
    <source>
        <tissue evidence="7">Leaf</tissue>
    </source>
</reference>
<dbReference type="GeneID" id="104732346"/>
<keyword evidence="6" id="KW-1185">Reference proteome</keyword>
<accession>A0ABM0V3E8</accession>
<sequence>MSLVLQHMVTCMHMFRIRGTQTPSPYKTDRIAFLDPLFVSMWAFEFPKMEASNQWVFGEGYFETYVGRLPKYGMTNKVWVDDVDTLLFPYNLDNNHWVAIEADLVQRRLRVYDSINSGRTDESLQKKCKPFAKMIPRLIQAYNRRYKDEHIGAAAFSYYRVKTLPQNYQQGDCGVYTLKCLECIALGVNYTGLCDAAMPSIRMKLAADVFDEVPDRDCFLQLDATSETVDYPEAEFNSGSKS</sequence>
<keyword evidence="3" id="KW-0378">Hydrolase</keyword>
<dbReference type="Gene3D" id="3.40.395.10">
    <property type="entry name" value="Adenoviral Proteinase, Chain A"/>
    <property type="match status" value="1"/>
</dbReference>
<proteinExistence type="inferred from homology"/>
<dbReference type="SUPFAM" id="SSF54001">
    <property type="entry name" value="Cysteine proteinases"/>
    <property type="match status" value="1"/>
</dbReference>
<dbReference type="Proteomes" id="UP000694864">
    <property type="component" value="Chromosome 12"/>
</dbReference>
<dbReference type="InterPro" id="IPR003653">
    <property type="entry name" value="Peptidase_C48_C"/>
</dbReference>
<dbReference type="InterPro" id="IPR038765">
    <property type="entry name" value="Papain-like_cys_pep_sf"/>
</dbReference>
<reference evidence="6" key="1">
    <citation type="journal article" date="2014" name="Nat. Commun.">
        <title>The emerging biofuel crop Camelina sativa retains a highly undifferentiated hexaploid genome structure.</title>
        <authorList>
            <person name="Kagale S."/>
            <person name="Koh C."/>
            <person name="Nixon J."/>
            <person name="Bollina V."/>
            <person name="Clarke W.E."/>
            <person name="Tuteja R."/>
            <person name="Spillane C."/>
            <person name="Robinson S.J."/>
            <person name="Links M.G."/>
            <person name="Clarke C."/>
            <person name="Higgins E.E."/>
            <person name="Huebert T."/>
            <person name="Sharpe A.G."/>
            <person name="Parkin I.A."/>
        </authorList>
    </citation>
    <scope>NUCLEOTIDE SEQUENCE [LARGE SCALE GENOMIC DNA]</scope>
    <source>
        <strain evidence="6">cv. DH55</strain>
    </source>
</reference>
<evidence type="ECO:0000313" key="7">
    <source>
        <dbReference type="RefSeq" id="XP_010450181.1"/>
    </source>
</evidence>
<evidence type="ECO:0000256" key="3">
    <source>
        <dbReference type="ARBA" id="ARBA00022801"/>
    </source>
</evidence>
<protein>
    <submittedName>
        <fullName evidence="7">Uncharacterized protein LOC104732346</fullName>
    </submittedName>
</protein>
<evidence type="ECO:0000313" key="6">
    <source>
        <dbReference type="Proteomes" id="UP000694864"/>
    </source>
</evidence>
<keyword evidence="2" id="KW-0645">Protease</keyword>
<organism evidence="6 7">
    <name type="scientific">Camelina sativa</name>
    <name type="common">False flax</name>
    <name type="synonym">Myagrum sativum</name>
    <dbReference type="NCBI Taxonomy" id="90675"/>
    <lineage>
        <taxon>Eukaryota</taxon>
        <taxon>Viridiplantae</taxon>
        <taxon>Streptophyta</taxon>
        <taxon>Embryophyta</taxon>
        <taxon>Tracheophyta</taxon>
        <taxon>Spermatophyta</taxon>
        <taxon>Magnoliopsida</taxon>
        <taxon>eudicotyledons</taxon>
        <taxon>Gunneridae</taxon>
        <taxon>Pentapetalae</taxon>
        <taxon>rosids</taxon>
        <taxon>malvids</taxon>
        <taxon>Brassicales</taxon>
        <taxon>Brassicaceae</taxon>
        <taxon>Camelineae</taxon>
        <taxon>Camelina</taxon>
    </lineage>
</organism>
<dbReference type="Pfam" id="PF02902">
    <property type="entry name" value="Peptidase_C48"/>
    <property type="match status" value="1"/>
</dbReference>
<evidence type="ECO:0000256" key="4">
    <source>
        <dbReference type="ARBA" id="ARBA00022807"/>
    </source>
</evidence>
<dbReference type="RefSeq" id="XP_010450181.1">
    <property type="nucleotide sequence ID" value="XM_010451879.2"/>
</dbReference>
<keyword evidence="4" id="KW-0788">Thiol protease</keyword>